<evidence type="ECO:0000256" key="4">
    <source>
        <dbReference type="ARBA" id="ARBA00023163"/>
    </source>
</evidence>
<dbReference type="CDD" id="cd00067">
    <property type="entry name" value="GAL4"/>
    <property type="match status" value="1"/>
</dbReference>
<evidence type="ECO:0000259" key="7">
    <source>
        <dbReference type="SMART" id="SM00066"/>
    </source>
</evidence>
<sequence length="992" mass="107312">MQFVPPVDAAPLASAATNSSRSTPPLASTSRLVVSPACSTSPRSSPPSSAYRIGDSNIKKRERPRLSPSSATCLPPRYERPESLERPNPASASDHPSNGSLEPDTDGEGQEQDNCDANTDDRNSILYKKRSVPPKPRGGARAGIACVTCRSVQMASSKRKIRCSAEWPKCAFCSRKKLACEYHGHPAETSRPLMTIAPGPPPIPLQGQDILPSKEIMLEALEPFFAHYYDTFYFLHRPTLTEAIKRGIEPNANGLMCCVLAFAARFCVTLQALYPSSSSAASDHFCSLASQILSHPPPPRNDHDSTHHATRNASTGDGEISLIRCQAFLMLGLYECTEGHENKGWLKIGAAIRLAQVMKLGASRDIARAWPSISEADSMSVHAGFEDEEEGASSRARSDPLLAETRRRTFWSLFLLDRTVSDGKERPCSLKAPLSMMLRLPGPDQDFILGRPTAGARFEADPKPWSLSIKAAEHAANDSTSNNVVEVDLYGMTLRVAEIWQQVVTYVGSGGRNIDRRPPWTPESTFADLQRKLSGFGAQLSPQLQATRDNLLAYTLSNQGRLFGMLHILYSTARLVLHRDYLPFLPPVDYLASSGPADGEPLYGSPNVVAPEGWWSSSFESAIKASQTIIQVQTHLLTHHQTLTHPFAGFAALTTGTIMLHLKYWPQNRSTETLSVREVHETIEATTTILAALKDVYPVGAHWCDGLAKLQLLYSNHVRGVLAISDPTKVRAGVIKMLRTAKEEGTQPETTAATSGPSSGGSTGNKGNLSKAITNEKKRKRVEQDGGSSFGGTNPTKKSTNNQGTPNSTTSPTTTTSGTSHDRACVSASTTPLTTSRELPHLSLTNPNDPSYFDPNNDLFSHLDLHSQFDLTPPANMHACPYLLHPHHPNGLHLSTHEGHADDPNSTTTTSYDFWSHPATFGGWGLGWNGFGLMSSFDTSPWSVDWGGIGASAPPPTTVPTSLESSGSTRQQGAAQAAPPHPSGVGVGFGHY</sequence>
<feature type="region of interest" description="Disordered" evidence="6">
    <location>
        <begin position="1"/>
        <end position="141"/>
    </location>
</feature>
<evidence type="ECO:0000313" key="10">
    <source>
        <dbReference type="Proteomes" id="UP000249464"/>
    </source>
</evidence>
<evidence type="ECO:0000256" key="1">
    <source>
        <dbReference type="ARBA" id="ARBA00004123"/>
    </source>
</evidence>
<keyword evidence="3" id="KW-0805">Transcription regulation</keyword>
<dbReference type="GO" id="GO:0008270">
    <property type="term" value="F:zinc ion binding"/>
    <property type="evidence" value="ECO:0007669"/>
    <property type="project" value="InterPro"/>
</dbReference>
<dbReference type="GO" id="GO:0005634">
    <property type="term" value="C:nucleus"/>
    <property type="evidence" value="ECO:0007669"/>
    <property type="project" value="UniProtKB-SubCell"/>
</dbReference>
<dbReference type="PANTHER" id="PTHR47338">
    <property type="entry name" value="ZN(II)2CYS6 TRANSCRIPTION FACTOR (EUROFUNG)-RELATED"/>
    <property type="match status" value="1"/>
</dbReference>
<evidence type="ECO:0000256" key="3">
    <source>
        <dbReference type="ARBA" id="ARBA00023015"/>
    </source>
</evidence>
<evidence type="ECO:0000313" key="9">
    <source>
        <dbReference type="EMBL" id="SGZ24568.1"/>
    </source>
</evidence>
<dbReference type="PANTHER" id="PTHR47338:SF5">
    <property type="entry name" value="ZN(II)2CYS6 TRANSCRIPTION FACTOR (EUROFUNG)"/>
    <property type="match status" value="1"/>
</dbReference>
<name>A0A2X0MP31_9BASI</name>
<protein>
    <submittedName>
        <fullName evidence="9">BQ5605_C023g09732 protein</fullName>
    </submittedName>
</protein>
<dbReference type="SMART" id="SM00906">
    <property type="entry name" value="Fungal_trans"/>
    <property type="match status" value="1"/>
</dbReference>
<feature type="compositionally biased region" description="Acidic residues" evidence="6">
    <location>
        <begin position="103"/>
        <end position="114"/>
    </location>
</feature>
<keyword evidence="2" id="KW-0479">Metal-binding</keyword>
<dbReference type="Proteomes" id="UP000249464">
    <property type="component" value="Unassembled WGS sequence"/>
</dbReference>
<dbReference type="SMART" id="SM00066">
    <property type="entry name" value="GAL4"/>
    <property type="match status" value="1"/>
</dbReference>
<dbReference type="SUPFAM" id="SSF57701">
    <property type="entry name" value="Zn2/Cys6 DNA-binding domain"/>
    <property type="match status" value="1"/>
</dbReference>
<feature type="compositionally biased region" description="Polar residues" evidence="6">
    <location>
        <begin position="90"/>
        <end position="100"/>
    </location>
</feature>
<feature type="region of interest" description="Disordered" evidence="6">
    <location>
        <begin position="741"/>
        <end position="850"/>
    </location>
</feature>
<feature type="compositionally biased region" description="Polar residues" evidence="6">
    <location>
        <begin position="827"/>
        <end position="849"/>
    </location>
</feature>
<dbReference type="CDD" id="cd12148">
    <property type="entry name" value="fungal_TF_MHR"/>
    <property type="match status" value="1"/>
</dbReference>
<accession>A0A2X0MP31</accession>
<proteinExistence type="predicted"/>
<feature type="compositionally biased region" description="Low complexity" evidence="6">
    <location>
        <begin position="35"/>
        <end position="49"/>
    </location>
</feature>
<dbReference type="InterPro" id="IPR050815">
    <property type="entry name" value="TF_fung"/>
</dbReference>
<dbReference type="AlphaFoldDB" id="A0A2X0MP31"/>
<evidence type="ECO:0000259" key="8">
    <source>
        <dbReference type="SMART" id="SM00906"/>
    </source>
</evidence>
<keyword evidence="5" id="KW-0539">Nucleus</keyword>
<gene>
    <name evidence="9" type="primary">BQ5605_C023g09732</name>
    <name evidence="9" type="ORF">BQ5605_C023G09732</name>
</gene>
<dbReference type="GO" id="GO:0003677">
    <property type="term" value="F:DNA binding"/>
    <property type="evidence" value="ECO:0007669"/>
    <property type="project" value="InterPro"/>
</dbReference>
<feature type="compositionally biased region" description="Low complexity" evidence="6">
    <location>
        <begin position="799"/>
        <end position="819"/>
    </location>
</feature>
<dbReference type="Gene3D" id="4.10.240.10">
    <property type="entry name" value="Zn(2)-C6 fungal-type DNA-binding domain"/>
    <property type="match status" value="1"/>
</dbReference>
<reference evidence="9 10" key="1">
    <citation type="submission" date="2016-11" db="EMBL/GenBank/DDBJ databases">
        <authorList>
            <person name="Jaros S."/>
            <person name="Januszkiewicz K."/>
            <person name="Wedrychowicz H."/>
        </authorList>
    </citation>
    <scope>NUCLEOTIDE SEQUENCE [LARGE SCALE GENOMIC DNA]</scope>
</reference>
<feature type="domain" description="Zn(2)-C6 fungal-type" evidence="7">
    <location>
        <begin position="140"/>
        <end position="191"/>
    </location>
</feature>
<evidence type="ECO:0000256" key="2">
    <source>
        <dbReference type="ARBA" id="ARBA00022723"/>
    </source>
</evidence>
<feature type="domain" description="Xylanolytic transcriptional activator regulatory" evidence="8">
    <location>
        <begin position="344"/>
        <end position="447"/>
    </location>
</feature>
<evidence type="ECO:0000256" key="6">
    <source>
        <dbReference type="SAM" id="MobiDB-lite"/>
    </source>
</evidence>
<dbReference type="Pfam" id="PF04082">
    <property type="entry name" value="Fungal_trans"/>
    <property type="match status" value="1"/>
</dbReference>
<keyword evidence="10" id="KW-1185">Reference proteome</keyword>
<organism evidence="9 10">
    <name type="scientific">Microbotryum silenes-dioicae</name>
    <dbReference type="NCBI Taxonomy" id="796604"/>
    <lineage>
        <taxon>Eukaryota</taxon>
        <taxon>Fungi</taxon>
        <taxon>Dikarya</taxon>
        <taxon>Basidiomycota</taxon>
        <taxon>Pucciniomycotina</taxon>
        <taxon>Microbotryomycetes</taxon>
        <taxon>Microbotryales</taxon>
        <taxon>Microbotryaceae</taxon>
        <taxon>Microbotryum</taxon>
    </lineage>
</organism>
<evidence type="ECO:0000256" key="5">
    <source>
        <dbReference type="ARBA" id="ARBA00023242"/>
    </source>
</evidence>
<dbReference type="InterPro" id="IPR007219">
    <property type="entry name" value="XnlR_reg_dom"/>
</dbReference>
<dbReference type="InterPro" id="IPR001138">
    <property type="entry name" value="Zn2Cys6_DnaBD"/>
</dbReference>
<dbReference type="InterPro" id="IPR036864">
    <property type="entry name" value="Zn2-C6_fun-type_DNA-bd_sf"/>
</dbReference>
<comment type="subcellular location">
    <subcellularLocation>
        <location evidence="1">Nucleus</location>
    </subcellularLocation>
</comment>
<dbReference type="GO" id="GO:0000981">
    <property type="term" value="F:DNA-binding transcription factor activity, RNA polymerase II-specific"/>
    <property type="evidence" value="ECO:0007669"/>
    <property type="project" value="InterPro"/>
</dbReference>
<feature type="region of interest" description="Disordered" evidence="6">
    <location>
        <begin position="949"/>
        <end position="992"/>
    </location>
</feature>
<feature type="compositionally biased region" description="Polar residues" evidence="6">
    <location>
        <begin position="15"/>
        <end position="32"/>
    </location>
</feature>
<keyword evidence="4" id="KW-0804">Transcription</keyword>
<dbReference type="EMBL" id="FQNC01000085">
    <property type="protein sequence ID" value="SGZ24568.1"/>
    <property type="molecule type" value="Genomic_DNA"/>
</dbReference>
<dbReference type="STRING" id="796604.A0A2X0MP31"/>
<dbReference type="GO" id="GO:0006351">
    <property type="term" value="P:DNA-templated transcription"/>
    <property type="evidence" value="ECO:0007669"/>
    <property type="project" value="InterPro"/>
</dbReference>